<dbReference type="AlphaFoldDB" id="A0A1R0X1P2"/>
<dbReference type="Proteomes" id="UP000187465">
    <property type="component" value="Unassembled WGS sequence"/>
</dbReference>
<proteinExistence type="predicted"/>
<name>A0A1R0X1P2_9BACL</name>
<reference evidence="1 2" key="1">
    <citation type="submission" date="2016-10" db="EMBL/GenBank/DDBJ databases">
        <title>Paenibacillus species isolates.</title>
        <authorList>
            <person name="Beno S.M."/>
        </authorList>
    </citation>
    <scope>NUCLEOTIDE SEQUENCE [LARGE SCALE GENOMIC DNA]</scope>
    <source>
        <strain evidence="1 2">FSL H7-0604</strain>
    </source>
</reference>
<gene>
    <name evidence="1" type="ORF">BJP51_26700</name>
</gene>
<comment type="caution">
    <text evidence="1">The sequence shown here is derived from an EMBL/GenBank/DDBJ whole genome shotgun (WGS) entry which is preliminary data.</text>
</comment>
<protein>
    <submittedName>
        <fullName evidence="1">Uncharacterized protein</fullName>
    </submittedName>
</protein>
<organism evidence="1 2">
    <name type="scientific">Paenibacillus odorifer</name>
    <dbReference type="NCBI Taxonomy" id="189426"/>
    <lineage>
        <taxon>Bacteria</taxon>
        <taxon>Bacillati</taxon>
        <taxon>Bacillota</taxon>
        <taxon>Bacilli</taxon>
        <taxon>Bacillales</taxon>
        <taxon>Paenibacillaceae</taxon>
        <taxon>Paenibacillus</taxon>
    </lineage>
</organism>
<dbReference type="EMBL" id="MKQP01000040">
    <property type="protein sequence ID" value="OMD26784.1"/>
    <property type="molecule type" value="Genomic_DNA"/>
</dbReference>
<accession>A0A1R0X1P2</accession>
<evidence type="ECO:0000313" key="2">
    <source>
        <dbReference type="Proteomes" id="UP000187465"/>
    </source>
</evidence>
<dbReference type="RefSeq" id="WP_076179548.1">
    <property type="nucleotide sequence ID" value="NZ_MKQP01000040.1"/>
</dbReference>
<sequence length="137" mass="15426">MDSKGCLEPMPLLVSAIELSLGVVCDFKPESLKVIETEINRVYPIGNEPMLSTIISYGVYLGEVFVRNVPGAFWGPYTGDDLLDLDIRIDRKEHSFVGYPLKRVLDFWFDRSLALSVYYQMNLDMLDGVIQPEASSA</sequence>
<evidence type="ECO:0000313" key="1">
    <source>
        <dbReference type="EMBL" id="OMD26784.1"/>
    </source>
</evidence>